<name>A0ABM8G191_9CELL</name>
<evidence type="ECO:0000256" key="1">
    <source>
        <dbReference type="SAM" id="Phobius"/>
    </source>
</evidence>
<dbReference type="Gene3D" id="1.20.144.10">
    <property type="entry name" value="Phosphatidic acid phosphatase type 2/haloperoxidase"/>
    <property type="match status" value="1"/>
</dbReference>
<feature type="transmembrane region" description="Helical" evidence="1">
    <location>
        <begin position="205"/>
        <end position="223"/>
    </location>
</feature>
<feature type="domain" description="Phosphatidic acid phosphatase type 2/haloperoxidase" evidence="2">
    <location>
        <begin position="107"/>
        <end position="220"/>
    </location>
</feature>
<dbReference type="SMART" id="SM00014">
    <property type="entry name" value="acidPPc"/>
    <property type="match status" value="1"/>
</dbReference>
<feature type="transmembrane region" description="Helical" evidence="1">
    <location>
        <begin position="106"/>
        <end position="127"/>
    </location>
</feature>
<accession>A0ABM8G191</accession>
<dbReference type="RefSeq" id="WP_286218934.1">
    <property type="nucleotide sequence ID" value="NZ_AP027729.1"/>
</dbReference>
<keyword evidence="4" id="KW-1185">Reference proteome</keyword>
<organism evidence="3 4">
    <name type="scientific">Paraoerskovia sediminicola</name>
    <dbReference type="NCBI Taxonomy" id="1138587"/>
    <lineage>
        <taxon>Bacteria</taxon>
        <taxon>Bacillati</taxon>
        <taxon>Actinomycetota</taxon>
        <taxon>Actinomycetes</taxon>
        <taxon>Micrococcales</taxon>
        <taxon>Cellulomonadaceae</taxon>
        <taxon>Paraoerskovia</taxon>
    </lineage>
</organism>
<protein>
    <recommendedName>
        <fullName evidence="2">Phosphatidic acid phosphatase type 2/haloperoxidase domain-containing protein</fullName>
    </recommendedName>
</protein>
<dbReference type="CDD" id="cd03392">
    <property type="entry name" value="PAP2_like_2"/>
    <property type="match status" value="1"/>
</dbReference>
<keyword evidence="1" id="KW-0472">Membrane</keyword>
<dbReference type="InterPro" id="IPR000326">
    <property type="entry name" value="PAP2/HPO"/>
</dbReference>
<keyword evidence="1" id="KW-0812">Transmembrane</keyword>
<proteinExistence type="predicted"/>
<feature type="transmembrane region" description="Helical" evidence="1">
    <location>
        <begin position="76"/>
        <end position="99"/>
    </location>
</feature>
<dbReference type="Proteomes" id="UP001321475">
    <property type="component" value="Chromosome"/>
</dbReference>
<keyword evidence="1" id="KW-1133">Transmembrane helix</keyword>
<sequence length="232" mass="25343">MNTFVHRYELDTSRPTAKTVARDVVVRGLLPAAALWALITGVGLLIVGPLGDLPQGDAVEQWFESNRTDTLTPVSMIVSGAGMTQVVIAITVITVALLWWRTRQWWFALVPALAVSLQALVFFFAGLTVGRERPDVSHLDDSPPTTSYPSGHTGASSALWFTLAMLAQRITNPVLRRVVTVVCVLMPFLVGTARLYRGMHAPSDVVMALVNGAVCMVIAWAYLRRDVSRVRS</sequence>
<gene>
    <name evidence="3" type="ORF">GCM10025865_11550</name>
</gene>
<evidence type="ECO:0000313" key="3">
    <source>
        <dbReference type="EMBL" id="BDZ41856.1"/>
    </source>
</evidence>
<feature type="transmembrane region" description="Helical" evidence="1">
    <location>
        <begin position="174"/>
        <end position="193"/>
    </location>
</feature>
<feature type="transmembrane region" description="Helical" evidence="1">
    <location>
        <begin position="147"/>
        <end position="167"/>
    </location>
</feature>
<evidence type="ECO:0000313" key="4">
    <source>
        <dbReference type="Proteomes" id="UP001321475"/>
    </source>
</evidence>
<dbReference type="Pfam" id="PF01569">
    <property type="entry name" value="PAP2"/>
    <property type="match status" value="1"/>
</dbReference>
<evidence type="ECO:0000259" key="2">
    <source>
        <dbReference type="SMART" id="SM00014"/>
    </source>
</evidence>
<dbReference type="SUPFAM" id="SSF48317">
    <property type="entry name" value="Acid phosphatase/Vanadium-dependent haloperoxidase"/>
    <property type="match status" value="1"/>
</dbReference>
<dbReference type="InterPro" id="IPR036938">
    <property type="entry name" value="PAP2/HPO_sf"/>
</dbReference>
<reference evidence="4" key="1">
    <citation type="journal article" date="2019" name="Int. J. Syst. Evol. Microbiol.">
        <title>The Global Catalogue of Microorganisms (GCM) 10K type strain sequencing project: providing services to taxonomists for standard genome sequencing and annotation.</title>
        <authorList>
            <consortium name="The Broad Institute Genomics Platform"/>
            <consortium name="The Broad Institute Genome Sequencing Center for Infectious Disease"/>
            <person name="Wu L."/>
            <person name="Ma J."/>
        </authorList>
    </citation>
    <scope>NUCLEOTIDE SEQUENCE [LARGE SCALE GENOMIC DNA]</scope>
    <source>
        <strain evidence="4">NBRC 108565</strain>
    </source>
</reference>
<dbReference type="EMBL" id="AP027729">
    <property type="protein sequence ID" value="BDZ41856.1"/>
    <property type="molecule type" value="Genomic_DNA"/>
</dbReference>
<feature type="transmembrane region" description="Helical" evidence="1">
    <location>
        <begin position="24"/>
        <end position="47"/>
    </location>
</feature>